<evidence type="ECO:0000256" key="6">
    <source>
        <dbReference type="ARBA" id="ARBA00023139"/>
    </source>
</evidence>
<reference evidence="11 12" key="1">
    <citation type="submission" date="2020-01" db="EMBL/GenBank/DDBJ databases">
        <title>Paenibacillus sp. nov., isolated from tomato rhizosphere.</title>
        <authorList>
            <person name="Weon H.-Y."/>
            <person name="Lee S.A."/>
        </authorList>
    </citation>
    <scope>NUCLEOTIDE SEQUENCE [LARGE SCALE GENOMIC DNA]</scope>
    <source>
        <strain evidence="11 12">12200R-189</strain>
    </source>
</reference>
<dbReference type="Pfam" id="PF25198">
    <property type="entry name" value="Spore_GerAC_N"/>
    <property type="match status" value="1"/>
</dbReference>
<dbReference type="Pfam" id="PF05504">
    <property type="entry name" value="Spore_GerAC"/>
    <property type="match status" value="1"/>
</dbReference>
<organism evidence="11 12">
    <name type="scientific">Paenibacillus lycopersici</name>
    <dbReference type="NCBI Taxonomy" id="2704462"/>
    <lineage>
        <taxon>Bacteria</taxon>
        <taxon>Bacillati</taxon>
        <taxon>Bacillota</taxon>
        <taxon>Bacilli</taxon>
        <taxon>Bacillales</taxon>
        <taxon>Paenibacillaceae</taxon>
        <taxon>Paenibacillus</taxon>
    </lineage>
</organism>
<gene>
    <name evidence="11" type="ORF">GXP70_14825</name>
</gene>
<keyword evidence="3" id="KW-0309">Germination</keyword>
<evidence type="ECO:0000256" key="7">
    <source>
        <dbReference type="ARBA" id="ARBA00023288"/>
    </source>
</evidence>
<evidence type="ECO:0000313" key="11">
    <source>
        <dbReference type="EMBL" id="QHT61101.1"/>
    </source>
</evidence>
<feature type="signal peptide" evidence="8">
    <location>
        <begin position="1"/>
        <end position="22"/>
    </location>
</feature>
<protein>
    <submittedName>
        <fullName evidence="11">Ger(X)C family spore germination protein</fullName>
    </submittedName>
</protein>
<dbReference type="Gene3D" id="3.30.300.210">
    <property type="entry name" value="Nutrient germinant receptor protein C, domain 3"/>
    <property type="match status" value="1"/>
</dbReference>
<dbReference type="PANTHER" id="PTHR35789:SF1">
    <property type="entry name" value="SPORE GERMINATION PROTEIN B3"/>
    <property type="match status" value="1"/>
</dbReference>
<evidence type="ECO:0000256" key="4">
    <source>
        <dbReference type="ARBA" id="ARBA00022729"/>
    </source>
</evidence>
<dbReference type="GO" id="GO:0016020">
    <property type="term" value="C:membrane"/>
    <property type="evidence" value="ECO:0007669"/>
    <property type="project" value="UniProtKB-SubCell"/>
</dbReference>
<evidence type="ECO:0000313" key="12">
    <source>
        <dbReference type="Proteomes" id="UP000476064"/>
    </source>
</evidence>
<keyword evidence="7" id="KW-0449">Lipoprotein</keyword>
<keyword evidence="5" id="KW-0472">Membrane</keyword>
<feature type="chain" id="PRO_5038984136" evidence="8">
    <location>
        <begin position="23"/>
        <end position="401"/>
    </location>
</feature>
<keyword evidence="4 8" id="KW-0732">Signal</keyword>
<dbReference type="AlphaFoldDB" id="A0A6C0G039"/>
<feature type="domain" description="Spore germination GerAC-like C-terminal" evidence="9">
    <location>
        <begin position="218"/>
        <end position="382"/>
    </location>
</feature>
<feature type="domain" description="Spore germination protein N-terminal" evidence="10">
    <location>
        <begin position="28"/>
        <end position="198"/>
    </location>
</feature>
<accession>A0A6C0G039</accession>
<dbReference type="KEGG" id="plyc:GXP70_14825"/>
<evidence type="ECO:0000256" key="2">
    <source>
        <dbReference type="ARBA" id="ARBA00007886"/>
    </source>
</evidence>
<dbReference type="Proteomes" id="UP000476064">
    <property type="component" value="Chromosome"/>
</dbReference>
<evidence type="ECO:0000256" key="1">
    <source>
        <dbReference type="ARBA" id="ARBA00004635"/>
    </source>
</evidence>
<evidence type="ECO:0000256" key="5">
    <source>
        <dbReference type="ARBA" id="ARBA00023136"/>
    </source>
</evidence>
<keyword evidence="12" id="KW-1185">Reference proteome</keyword>
<dbReference type="GO" id="GO:0009847">
    <property type="term" value="P:spore germination"/>
    <property type="evidence" value="ECO:0007669"/>
    <property type="project" value="InterPro"/>
</dbReference>
<evidence type="ECO:0000256" key="8">
    <source>
        <dbReference type="SAM" id="SignalP"/>
    </source>
</evidence>
<evidence type="ECO:0000259" key="10">
    <source>
        <dbReference type="Pfam" id="PF25198"/>
    </source>
</evidence>
<sequence length="401" mass="44287">MMTTAVRALGIGLLLAALACSACGCWSSVELNERAFARVMMLDKSPKGIELTLGFPLPNRLSGGSNGGMSSTTMGPPFAFVTKSAHDIGEAYRLIQADLSRSITFGQLRNIVISKAFAQEGIYPLADFMMRDTGVHINANFFVTDGPAKTIGTIPLTFERFLTDILTSYSKQKTTLIVSAKDMLMNTAAGSDFMLPMLVFGEAGAEAEKNGQHWMGTDGAGIFRQGKLVARLSPLETRAAMWVQEELGKHVIQLRSPSDGKFITFVLFGNESDIKPMLSGGRIRFRISCSGSAQIIASESTLDVTDKANIALLEKGLDQELKKRIHTTVSYTQRQRADVFGFGELVRWRQPRTWNKVKDNWRDVYQKQVGIDVNTAIRIKWFGGADKPIWNRKLSENEVEK</sequence>
<dbReference type="RefSeq" id="WP_162357540.1">
    <property type="nucleotide sequence ID" value="NZ_CP048209.1"/>
</dbReference>
<proteinExistence type="inferred from homology"/>
<dbReference type="NCBIfam" id="TIGR02887">
    <property type="entry name" value="spore_ger_x_C"/>
    <property type="match status" value="1"/>
</dbReference>
<dbReference type="InterPro" id="IPR057336">
    <property type="entry name" value="GerAC_N"/>
</dbReference>
<dbReference type="InterPro" id="IPR038501">
    <property type="entry name" value="Spore_GerAC_C_sf"/>
</dbReference>
<evidence type="ECO:0000256" key="3">
    <source>
        <dbReference type="ARBA" id="ARBA00022544"/>
    </source>
</evidence>
<dbReference type="PROSITE" id="PS51257">
    <property type="entry name" value="PROKAR_LIPOPROTEIN"/>
    <property type="match status" value="1"/>
</dbReference>
<dbReference type="EMBL" id="CP048209">
    <property type="protein sequence ID" value="QHT61101.1"/>
    <property type="molecule type" value="Genomic_DNA"/>
</dbReference>
<dbReference type="PANTHER" id="PTHR35789">
    <property type="entry name" value="SPORE GERMINATION PROTEIN B3"/>
    <property type="match status" value="1"/>
</dbReference>
<dbReference type="InterPro" id="IPR046953">
    <property type="entry name" value="Spore_GerAC-like_C"/>
</dbReference>
<keyword evidence="6" id="KW-0564">Palmitate</keyword>
<comment type="subcellular location">
    <subcellularLocation>
        <location evidence="1">Membrane</location>
        <topology evidence="1">Lipid-anchor</topology>
    </subcellularLocation>
</comment>
<name>A0A6C0G039_9BACL</name>
<evidence type="ECO:0000259" key="9">
    <source>
        <dbReference type="Pfam" id="PF05504"/>
    </source>
</evidence>
<dbReference type="InterPro" id="IPR008844">
    <property type="entry name" value="Spore_GerAC-like"/>
</dbReference>
<comment type="similarity">
    <text evidence="2">Belongs to the GerABKC lipoprotein family.</text>
</comment>